<dbReference type="InterPro" id="IPR007742">
    <property type="entry name" value="NosD_dom"/>
</dbReference>
<keyword evidence="4" id="KW-1185">Reference proteome</keyword>
<dbReference type="SMART" id="SM00710">
    <property type="entry name" value="PbH1"/>
    <property type="match status" value="6"/>
</dbReference>
<evidence type="ECO:0008006" key="5">
    <source>
        <dbReference type="Google" id="ProtNLM"/>
    </source>
</evidence>
<comment type="caution">
    <text evidence="3">The sequence shown here is derived from an EMBL/GenBank/DDBJ whole genome shotgun (WGS) entry which is preliminary data.</text>
</comment>
<evidence type="ECO:0000313" key="3">
    <source>
        <dbReference type="EMBL" id="GMI03618.1"/>
    </source>
</evidence>
<gene>
    <name evidence="3" type="ORF">TrRE_jg8632</name>
</gene>
<organism evidence="3 4">
    <name type="scientific">Triparma retinervis</name>
    <dbReference type="NCBI Taxonomy" id="2557542"/>
    <lineage>
        <taxon>Eukaryota</taxon>
        <taxon>Sar</taxon>
        <taxon>Stramenopiles</taxon>
        <taxon>Ochrophyta</taxon>
        <taxon>Bolidophyceae</taxon>
        <taxon>Parmales</taxon>
        <taxon>Triparmaceae</taxon>
        <taxon>Triparma</taxon>
    </lineage>
</organism>
<dbReference type="Pfam" id="PF13229">
    <property type="entry name" value="Beta_helix"/>
    <property type="match status" value="1"/>
</dbReference>
<dbReference type="SUPFAM" id="SSF51126">
    <property type="entry name" value="Pectin lyase-like"/>
    <property type="match status" value="2"/>
</dbReference>
<evidence type="ECO:0000313" key="4">
    <source>
        <dbReference type="Proteomes" id="UP001165082"/>
    </source>
</evidence>
<evidence type="ECO:0000259" key="1">
    <source>
        <dbReference type="Pfam" id="PF05048"/>
    </source>
</evidence>
<proteinExistence type="predicted"/>
<dbReference type="InterPro" id="IPR011050">
    <property type="entry name" value="Pectin_lyase_fold/virulence"/>
</dbReference>
<dbReference type="Pfam" id="PF05048">
    <property type="entry name" value="NosD"/>
    <property type="match status" value="1"/>
</dbReference>
<feature type="domain" description="Right handed beta helix" evidence="2">
    <location>
        <begin position="87"/>
        <end position="211"/>
    </location>
</feature>
<sequence>MAPKRGTNLRYLDLSGGEYEADSELRIPDLFVLRLGRYDDITGINISSTPDPNPYLTSEPSLVSFQNVRYSAIVGGYIDAGGNETWEAINVYESSFCVISGVRAFADGENVINIQKGTGHLVSDSFVDGRNKAGRCLWLLATSNAMVFGNRIVRCYGHSLDVDAYVSRTFVGFNELHYNGYQGIFLEETANRNFLFRNNISHSTYSAIDVYALVVGPVRDNVIARNFVADSRKGITSGGHRPSGHWSENNIFVANEARGEFSYGAYEVKHFDTNGDIWIRNTFDGETDQWVGGDPERWRKTTVFEYELIPTGRTKIEDVKTSSALQIFIEANFPQVSKDSYKDASFFNEDNLRHLLISNSKIEADETLVLPSMFVLQLINTSFVPTSATNYPVFSLNNSTLTSVIGGEVNAPGGTAFSVSNSTSCSIAKVAVVSPLAVDIVGGRGIELRDGNLTGIVRVKSSSNAILYDNLISEGGIDVVDAEGCAIFDNSVVGGNVGIAVRETSNHNFVFSNNISGSEVGIKVHSETRGPVQRNLVGFNTLEQCGTGLEVGGVYWSVTRSEKNIFMRNTAKCRDGAFDYKHNHVWNDYWIGNLAGAGPHLLPNSESYSIANNESYCIANGKPHLLPNSESYSIANNESYCIAHCKSYSIAHC</sequence>
<dbReference type="Gene3D" id="2.160.20.10">
    <property type="entry name" value="Single-stranded right-handed beta-helix, Pectin lyase-like"/>
    <property type="match status" value="1"/>
</dbReference>
<protein>
    <recommendedName>
        <fullName evidence="5">Right handed beta helix domain-containing protein</fullName>
    </recommendedName>
</protein>
<dbReference type="AlphaFoldDB" id="A0A9W7C7I8"/>
<dbReference type="EMBL" id="BRXZ01000039">
    <property type="protein sequence ID" value="GMI03618.1"/>
    <property type="molecule type" value="Genomic_DNA"/>
</dbReference>
<reference evidence="3" key="1">
    <citation type="submission" date="2022-07" db="EMBL/GenBank/DDBJ databases">
        <title>Genome analysis of Parmales, a sister group of diatoms, reveals the evolutionary specialization of diatoms from phago-mixotrophs to photoautotrophs.</title>
        <authorList>
            <person name="Ban H."/>
            <person name="Sato S."/>
            <person name="Yoshikawa S."/>
            <person name="Kazumasa Y."/>
            <person name="Nakamura Y."/>
            <person name="Ichinomiya M."/>
            <person name="Saitoh K."/>
            <person name="Sato N."/>
            <person name="Blanc-Mathieu R."/>
            <person name="Endo H."/>
            <person name="Kuwata A."/>
            <person name="Ogata H."/>
        </authorList>
    </citation>
    <scope>NUCLEOTIDE SEQUENCE</scope>
</reference>
<evidence type="ECO:0000259" key="2">
    <source>
        <dbReference type="Pfam" id="PF13229"/>
    </source>
</evidence>
<dbReference type="Proteomes" id="UP001165082">
    <property type="component" value="Unassembled WGS sequence"/>
</dbReference>
<accession>A0A9W7C7I8</accession>
<name>A0A9W7C7I8_9STRA</name>
<dbReference type="InterPro" id="IPR012334">
    <property type="entry name" value="Pectin_lyas_fold"/>
</dbReference>
<dbReference type="InterPro" id="IPR039448">
    <property type="entry name" value="Beta_helix"/>
</dbReference>
<dbReference type="OrthoDB" id="10287835at2759"/>
<feature type="domain" description="Periplasmic copper-binding protein NosD beta helix" evidence="1">
    <location>
        <begin position="452"/>
        <end position="565"/>
    </location>
</feature>
<dbReference type="InterPro" id="IPR006626">
    <property type="entry name" value="PbH1"/>
</dbReference>